<keyword evidence="3" id="KW-0904">Protein phosphatase</keyword>
<dbReference type="InterPro" id="IPR017867">
    <property type="entry name" value="Tyr_phospatase_low_mol_wt"/>
</dbReference>
<dbReference type="CDD" id="cd16343">
    <property type="entry name" value="LMWPTP"/>
    <property type="match status" value="1"/>
</dbReference>
<evidence type="ECO:0000256" key="4">
    <source>
        <dbReference type="PIRSR" id="PIRSR617867-1"/>
    </source>
</evidence>
<dbReference type="GO" id="GO:0004725">
    <property type="term" value="F:protein tyrosine phosphatase activity"/>
    <property type="evidence" value="ECO:0007669"/>
    <property type="project" value="InterPro"/>
</dbReference>
<feature type="active site" description="Proton donor" evidence="4">
    <location>
        <position position="128"/>
    </location>
</feature>
<comment type="caution">
    <text evidence="6">The sequence shown here is derived from an EMBL/GenBank/DDBJ whole genome shotgun (WGS) entry which is preliminary data.</text>
</comment>
<dbReference type="EMBL" id="APLQ01000014">
    <property type="protein sequence ID" value="ENO13756.1"/>
    <property type="molecule type" value="Genomic_DNA"/>
</dbReference>
<name>N6WQB7_9GAMM</name>
<feature type="domain" description="Phosphotyrosine protein phosphatase I" evidence="5">
    <location>
        <begin position="5"/>
        <end position="154"/>
    </location>
</feature>
<keyword evidence="7" id="KW-1185">Reference proteome</keyword>
<keyword evidence="2" id="KW-0378">Hydrolase</keyword>
<dbReference type="PATRIC" id="fig|626887.3.peg.4044"/>
<dbReference type="eggNOG" id="COG0394">
    <property type="taxonomic scope" value="Bacteria"/>
</dbReference>
<dbReference type="PRINTS" id="PR00719">
    <property type="entry name" value="LMWPTPASE"/>
</dbReference>
<evidence type="ECO:0000313" key="7">
    <source>
        <dbReference type="Proteomes" id="UP000013165"/>
    </source>
</evidence>
<dbReference type="Gene3D" id="3.40.50.2300">
    <property type="match status" value="1"/>
</dbReference>
<dbReference type="FunFam" id="3.40.50.2300:FF:000113">
    <property type="entry name" value="Low molecular weight protein-tyrosine-phosphatase"/>
    <property type="match status" value="1"/>
</dbReference>
<dbReference type="PANTHER" id="PTHR47439">
    <property type="entry name" value="LOW MOLECULAR WEIGHT PHOSPHOTYROSINE PROTEIN PHOSPHATASE-RELATED"/>
    <property type="match status" value="1"/>
</dbReference>
<evidence type="ECO:0000313" key="6">
    <source>
        <dbReference type="EMBL" id="ENO13756.1"/>
    </source>
</evidence>
<evidence type="ECO:0000256" key="3">
    <source>
        <dbReference type="ARBA" id="ARBA00022912"/>
    </source>
</evidence>
<proteinExistence type="inferred from homology"/>
<feature type="active site" evidence="4">
    <location>
        <position position="17"/>
    </location>
</feature>
<dbReference type="AlphaFoldDB" id="N6WQB7"/>
<accession>N6WQB7</accession>
<dbReference type="InterPro" id="IPR023485">
    <property type="entry name" value="Ptyr_pPase"/>
</dbReference>
<protein>
    <submittedName>
        <fullName evidence="6">Low molecular weight phosphotyrosine protein phosphatase</fullName>
    </submittedName>
</protein>
<dbReference type="InterPro" id="IPR036196">
    <property type="entry name" value="Ptyr_pPase_sf"/>
</dbReference>
<dbReference type="OrthoDB" id="9784339at2"/>
<evidence type="ECO:0000256" key="2">
    <source>
        <dbReference type="ARBA" id="ARBA00022801"/>
    </source>
</evidence>
<evidence type="ECO:0000259" key="5">
    <source>
        <dbReference type="SMART" id="SM00226"/>
    </source>
</evidence>
<dbReference type="HOGENOM" id="CLU_071415_2_2_6"/>
<dbReference type="STRING" id="626887.J057_20210"/>
<dbReference type="Proteomes" id="UP000013165">
    <property type="component" value="Unassembled WGS sequence"/>
</dbReference>
<evidence type="ECO:0000256" key="1">
    <source>
        <dbReference type="ARBA" id="ARBA00011063"/>
    </source>
</evidence>
<dbReference type="InterPro" id="IPR052995">
    <property type="entry name" value="LMW-PTP"/>
</dbReference>
<dbReference type="SMART" id="SM00226">
    <property type="entry name" value="LMWPc"/>
    <property type="match status" value="1"/>
</dbReference>
<dbReference type="RefSeq" id="WP_004581977.1">
    <property type="nucleotide sequence ID" value="NZ_AP028878.1"/>
</dbReference>
<dbReference type="SUPFAM" id="SSF52788">
    <property type="entry name" value="Phosphotyrosine protein phosphatases I"/>
    <property type="match status" value="1"/>
</dbReference>
<reference evidence="6 7" key="1">
    <citation type="journal article" date="2013" name="Genome Announc.">
        <title>Genome Sequence of the Polycyclic Aromatic Hydrocarbon-Degrading Bacterium Strain Marinobacter nanhaiticus D15-8WT.</title>
        <authorList>
            <person name="Cui Z."/>
            <person name="Gao W."/>
            <person name="Li Q."/>
            <person name="Xu G."/>
            <person name="Zheng L."/>
        </authorList>
    </citation>
    <scope>NUCLEOTIDE SEQUENCE [LARGE SCALE GENOMIC DNA]</scope>
    <source>
        <strain evidence="6 7">D15-8W</strain>
    </source>
</reference>
<dbReference type="Pfam" id="PF01451">
    <property type="entry name" value="LMWPc"/>
    <property type="match status" value="1"/>
</dbReference>
<comment type="similarity">
    <text evidence="1">Belongs to the low molecular weight phosphotyrosine protein phosphatase family.</text>
</comment>
<gene>
    <name evidence="6" type="ORF">J057_20210</name>
</gene>
<feature type="active site" description="Nucleophile" evidence="4">
    <location>
        <position position="11"/>
    </location>
</feature>
<sequence length="160" mass="18081">MRDPVKVLFVCMGNICRSPTAHAVFQKRLEEQGLAGRVVVDSCGTGSWHIGKQPDPRAMEAGLRRGYDLSSLRARQIQASDIEQFDYVLTMDRDNQQIVANLTSDNATTRPELFLRYAIHHQEDEVPDPYYGDGDGFELVLDLIEDACDGLIKDIRENRL</sequence>
<organism evidence="6 7">
    <name type="scientific">Marinobacter nanhaiticus D15-8W</name>
    <dbReference type="NCBI Taxonomy" id="626887"/>
    <lineage>
        <taxon>Bacteria</taxon>
        <taxon>Pseudomonadati</taxon>
        <taxon>Pseudomonadota</taxon>
        <taxon>Gammaproteobacteria</taxon>
        <taxon>Pseudomonadales</taxon>
        <taxon>Marinobacteraceae</taxon>
        <taxon>Marinobacter</taxon>
    </lineage>
</organism>
<dbReference type="PANTHER" id="PTHR47439:SF1">
    <property type="entry name" value="ACID PHOSPHATASE"/>
    <property type="match status" value="1"/>
</dbReference>